<dbReference type="FunFam" id="2.60.40.1730:FF:000022">
    <property type="entry name" value="Aminopeptidase"/>
    <property type="match status" value="1"/>
</dbReference>
<evidence type="ECO:0000259" key="25">
    <source>
        <dbReference type="Pfam" id="PF11838"/>
    </source>
</evidence>
<dbReference type="GO" id="GO:0016285">
    <property type="term" value="F:alanyl aminopeptidase activity"/>
    <property type="evidence" value="ECO:0007669"/>
    <property type="project" value="UniProtKB-EC"/>
</dbReference>
<reference evidence="27 28" key="1">
    <citation type="submission" date="2016-03" db="EMBL/GenBank/DDBJ databases">
        <title>EvidentialGene: Evidence-directed Construction of Genes on Genomes.</title>
        <authorList>
            <person name="Gilbert D.G."/>
            <person name="Choi J.-H."/>
            <person name="Mockaitis K."/>
            <person name="Colbourne J."/>
            <person name="Pfrender M."/>
        </authorList>
    </citation>
    <scope>NUCLEOTIDE SEQUENCE [LARGE SCALE GENOMIC DNA]</scope>
    <source>
        <strain evidence="27 28">Xinb3</strain>
        <tissue evidence="27">Complete organism</tissue>
    </source>
</reference>
<dbReference type="InterPro" id="IPR014782">
    <property type="entry name" value="Peptidase_M1_dom"/>
</dbReference>
<comment type="subcellular location">
    <subcellularLocation>
        <location evidence="3">Cell membrane</location>
        <topology evidence="3">Lipid-anchor</topology>
        <topology evidence="3">GPI-anchor</topology>
    </subcellularLocation>
    <subcellularLocation>
        <location evidence="2">Membrane</location>
        <topology evidence="2">Single-pass membrane protein</topology>
    </subcellularLocation>
</comment>
<comment type="caution">
    <text evidence="27">The sequence shown here is derived from an EMBL/GenBank/DDBJ whole genome shotgun (WGS) entry which is preliminary data.</text>
</comment>
<evidence type="ECO:0000313" key="27">
    <source>
        <dbReference type="EMBL" id="KZS18386.1"/>
    </source>
</evidence>
<dbReference type="Pfam" id="PF11838">
    <property type="entry name" value="ERAP1_C"/>
    <property type="match status" value="1"/>
</dbReference>
<dbReference type="GO" id="GO:0008270">
    <property type="term" value="F:zinc ion binding"/>
    <property type="evidence" value="ECO:0007669"/>
    <property type="project" value="InterPro"/>
</dbReference>
<dbReference type="Gene3D" id="2.60.40.1910">
    <property type="match status" value="1"/>
</dbReference>
<evidence type="ECO:0000259" key="24">
    <source>
        <dbReference type="Pfam" id="PF01433"/>
    </source>
</evidence>
<dbReference type="GO" id="GO:0070006">
    <property type="term" value="F:metalloaminopeptidase activity"/>
    <property type="evidence" value="ECO:0007669"/>
    <property type="project" value="TreeGrafter"/>
</dbReference>
<evidence type="ECO:0000256" key="15">
    <source>
        <dbReference type="ARBA" id="ARBA00022989"/>
    </source>
</evidence>
<dbReference type="GO" id="GO:0042277">
    <property type="term" value="F:peptide binding"/>
    <property type="evidence" value="ECO:0007669"/>
    <property type="project" value="TreeGrafter"/>
</dbReference>
<dbReference type="AlphaFoldDB" id="A0A162NYX3"/>
<keyword evidence="10 23" id="KW-0812">Transmembrane</keyword>
<evidence type="ECO:0000256" key="19">
    <source>
        <dbReference type="ARBA" id="ARBA00023180"/>
    </source>
</evidence>
<evidence type="ECO:0000256" key="7">
    <source>
        <dbReference type="ARBA" id="ARBA00022475"/>
    </source>
</evidence>
<evidence type="ECO:0000256" key="2">
    <source>
        <dbReference type="ARBA" id="ARBA00004167"/>
    </source>
</evidence>
<dbReference type="Gene3D" id="1.10.390.10">
    <property type="entry name" value="Neutral Protease Domain 2"/>
    <property type="match status" value="1"/>
</dbReference>
<dbReference type="SUPFAM" id="SSF55486">
    <property type="entry name" value="Metalloproteases ('zincins'), catalytic domain"/>
    <property type="match status" value="1"/>
</dbReference>
<feature type="binding site" evidence="21">
    <location>
        <position position="447"/>
    </location>
    <ligand>
        <name>Zn(2+)</name>
        <dbReference type="ChEBI" id="CHEBI:29105"/>
        <note>catalytic</note>
    </ligand>
</feature>
<keyword evidence="27" id="KW-0031">Aminopeptidase</keyword>
<dbReference type="EC" id="3.4.11.2" evidence="5"/>
<evidence type="ECO:0000259" key="26">
    <source>
        <dbReference type="Pfam" id="PF17900"/>
    </source>
</evidence>
<dbReference type="Gene3D" id="2.60.40.1730">
    <property type="entry name" value="tricorn interacting facor f3 domain"/>
    <property type="match status" value="1"/>
</dbReference>
<proteinExistence type="inferred from homology"/>
<dbReference type="GO" id="GO:0006508">
    <property type="term" value="P:proteolysis"/>
    <property type="evidence" value="ECO:0007669"/>
    <property type="project" value="UniProtKB-KW"/>
</dbReference>
<dbReference type="GO" id="GO:0098552">
    <property type="term" value="C:side of membrane"/>
    <property type="evidence" value="ECO:0007669"/>
    <property type="project" value="UniProtKB-KW"/>
</dbReference>
<comment type="catalytic activity">
    <reaction evidence="1">
        <text>Release of an N-terminal amino acid, Xaa-|-Yaa- from a peptide, amide or arylamide. Xaa is preferably Ala, but may be most amino acids including Pro (slow action). When a terminal hydrophobic residue is followed by a prolyl residue, the two may be released as an intact Xaa-Pro dipeptide.</text>
        <dbReference type="EC" id="3.4.11.2"/>
    </reaction>
</comment>
<dbReference type="GO" id="GO:0005737">
    <property type="term" value="C:cytoplasm"/>
    <property type="evidence" value="ECO:0007669"/>
    <property type="project" value="TreeGrafter"/>
</dbReference>
<evidence type="ECO:0000256" key="13">
    <source>
        <dbReference type="ARBA" id="ARBA00022801"/>
    </source>
</evidence>
<protein>
    <recommendedName>
        <fullName evidence="6">Aminopeptidase N</fullName>
        <ecNumber evidence="5">3.4.11.2</ecNumber>
    </recommendedName>
</protein>
<keyword evidence="16" id="KW-0482">Metalloprotease</keyword>
<evidence type="ECO:0000256" key="12">
    <source>
        <dbReference type="ARBA" id="ARBA00022729"/>
    </source>
</evidence>
<sequence>MMSRVSQLVFVLKPPKGEMLVYSFGVCLSLFIDSGFKSTHFTGNNCTIIIQFPLGLRCLKMVYASWKKSEMKAVLLGLLLAAVFAIAVGELLQSTKEESRWWYAPSRKAPLYEHKYQGLRERLVRAAAAQTVNMRLPRDVLPSSYTIRLLPFIEEGNFTTDGYIEILIDCKNATSNISMNAAELDIMQESIQVVDNADNTKWDVEKFYDEQNPREIITINLKKPLVVGSTYKISMKFISYLNEDLRGFYRSTYVENNVTKYLAVSQMEAPDARRAFPCFDEPNMKANFTITVGRKTSMSAISNMPLRSEEPISNMPGYVWNHFKPSVKMSSYLVAMMVSEFVSELSNPSLSPDVEFKIWARPSFRNQTKYSADIGPRILNEYVTKYFQIEFPLPKVDMAAIPDFAAGAMENWGLITYRETDLLYDERRSSASAKQRVAIIIAHELAHQWFGNLVTMDWWNVIWLNEGFASYMEYPGTDYVEPGFEMNEQFTVTDLHYVFGIDALETSRPIDFEVNTPSQINQMFDAISYEKGSCIIRMCANFLGEPVFRRGVTSYLNKNAYGNTVQKDLWDALNTQAVNENVQLPATVETIMETWTKQMGYPVINISRLYDSANSAVASQQRFLLMKNENSSDKNDYSWWVPLTYTKDFTDIRKHWMPSGSGANTIQSLPGSSANWVIFNVGQEGYYRVVYDERNIEMIRNQLMTNHLAISKKNRAQILDDYLNMARANLTTYVTAMELTRYLAHERDYAPWTAASVALDYIDIMFYGYPDEQEWKNYMTVLVTALYDHVKYEPSNSDAHLTVFTRSQAVSWACGRLNVINCITKANRDYQAWMTDATKELQPNLRRLISCTAIAEGGRPEWEFGFNRYLDSTLANEKTELLRAITCSLDVGILNEMLNRMITPSSGIRLQDANTLFSNIAANPVGHGVALDFLINRWDDVVAYFGNYEGFGGDAITRLFRALCNRVNNDEKLEKLTKLSTDHSSSFNSASARQGLELAQTNVRWVKKHYGTIVNWLKSQNSATEGTTVTSLASTTTPSTVATTPSSAARPFVNHFFILMAAIATFTGF</sequence>
<dbReference type="GO" id="GO:0005886">
    <property type="term" value="C:plasma membrane"/>
    <property type="evidence" value="ECO:0007669"/>
    <property type="project" value="UniProtKB-SubCell"/>
</dbReference>
<keyword evidence="8" id="KW-0336">GPI-anchor</keyword>
<dbReference type="FunFam" id="1.25.50.20:FF:000001">
    <property type="entry name" value="Aminopeptidase"/>
    <property type="match status" value="1"/>
</dbReference>
<evidence type="ECO:0000256" key="21">
    <source>
        <dbReference type="PIRSR" id="PIRSR634016-3"/>
    </source>
</evidence>
<evidence type="ECO:0000256" key="17">
    <source>
        <dbReference type="ARBA" id="ARBA00023136"/>
    </source>
</evidence>
<evidence type="ECO:0000256" key="18">
    <source>
        <dbReference type="ARBA" id="ARBA00023157"/>
    </source>
</evidence>
<dbReference type="FunFam" id="2.60.40.1910:FF:000008">
    <property type="entry name" value="Aminopeptidase"/>
    <property type="match status" value="1"/>
</dbReference>
<dbReference type="InterPro" id="IPR024571">
    <property type="entry name" value="ERAP1-like_C_dom"/>
</dbReference>
<dbReference type="GO" id="GO:0043171">
    <property type="term" value="P:peptide catabolic process"/>
    <property type="evidence" value="ECO:0007669"/>
    <property type="project" value="TreeGrafter"/>
</dbReference>
<comment type="similarity">
    <text evidence="4">Belongs to the peptidase M1 family.</text>
</comment>
<gene>
    <name evidence="27" type="ORF">APZ42_014876</name>
</gene>
<accession>A0A162NYX3</accession>
<evidence type="ECO:0000256" key="4">
    <source>
        <dbReference type="ARBA" id="ARBA00010136"/>
    </source>
</evidence>
<dbReference type="InterPro" id="IPR050344">
    <property type="entry name" value="Peptidase_M1_aminopeptidases"/>
</dbReference>
<feature type="active site" description="Proton acceptor" evidence="20">
    <location>
        <position position="444"/>
    </location>
</feature>
<keyword evidence="12" id="KW-0732">Signal</keyword>
<evidence type="ECO:0000256" key="16">
    <source>
        <dbReference type="ARBA" id="ARBA00023049"/>
    </source>
</evidence>
<feature type="transmembrane region" description="Helical" evidence="23">
    <location>
        <begin position="73"/>
        <end position="92"/>
    </location>
</feature>
<name>A0A162NYX3_9CRUS</name>
<dbReference type="PANTHER" id="PTHR11533">
    <property type="entry name" value="PROTEASE M1 ZINC METALLOPROTEASE"/>
    <property type="match status" value="1"/>
</dbReference>
<organism evidence="27 28">
    <name type="scientific">Daphnia magna</name>
    <dbReference type="NCBI Taxonomy" id="35525"/>
    <lineage>
        <taxon>Eukaryota</taxon>
        <taxon>Metazoa</taxon>
        <taxon>Ecdysozoa</taxon>
        <taxon>Arthropoda</taxon>
        <taxon>Crustacea</taxon>
        <taxon>Branchiopoda</taxon>
        <taxon>Diplostraca</taxon>
        <taxon>Cladocera</taxon>
        <taxon>Anomopoda</taxon>
        <taxon>Daphniidae</taxon>
        <taxon>Daphnia</taxon>
    </lineage>
</organism>
<evidence type="ECO:0000256" key="23">
    <source>
        <dbReference type="SAM" id="Phobius"/>
    </source>
</evidence>
<dbReference type="STRING" id="35525.A0A162NYX3"/>
<evidence type="ECO:0000256" key="20">
    <source>
        <dbReference type="PIRSR" id="PIRSR634016-1"/>
    </source>
</evidence>
<dbReference type="PANTHER" id="PTHR11533:SF294">
    <property type="entry name" value="THYROTROPIN-RELEASING HORMONE-DEGRADING ECTOENZYME"/>
    <property type="match status" value="1"/>
</dbReference>
<dbReference type="FunFam" id="1.10.390.10:FF:000016">
    <property type="entry name" value="Glutamyl aminopeptidase"/>
    <property type="match status" value="1"/>
</dbReference>
<keyword evidence="9" id="KW-0645">Protease</keyword>
<keyword evidence="18" id="KW-1015">Disulfide bond</keyword>
<evidence type="ECO:0000256" key="3">
    <source>
        <dbReference type="ARBA" id="ARBA00004609"/>
    </source>
</evidence>
<keyword evidence="28" id="KW-1185">Reference proteome</keyword>
<keyword evidence="17 23" id="KW-0472">Membrane</keyword>
<dbReference type="CDD" id="cd09601">
    <property type="entry name" value="M1_APN-Q_like"/>
    <property type="match status" value="1"/>
</dbReference>
<evidence type="ECO:0000313" key="28">
    <source>
        <dbReference type="Proteomes" id="UP000076858"/>
    </source>
</evidence>
<evidence type="ECO:0000256" key="22">
    <source>
        <dbReference type="PIRSR" id="PIRSR634016-4"/>
    </source>
</evidence>
<feature type="domain" description="Aminopeptidase N-like N-terminal" evidence="26">
    <location>
        <begin position="142"/>
        <end position="333"/>
    </location>
</feature>
<keyword evidence="7" id="KW-1003">Cell membrane</keyword>
<dbReference type="SUPFAM" id="SSF63737">
    <property type="entry name" value="Leukotriene A4 hydrolase N-terminal domain"/>
    <property type="match status" value="1"/>
</dbReference>
<evidence type="ECO:0000256" key="8">
    <source>
        <dbReference type="ARBA" id="ARBA00022622"/>
    </source>
</evidence>
<dbReference type="Pfam" id="PF17900">
    <property type="entry name" value="Peptidase_M1_N"/>
    <property type="match status" value="1"/>
</dbReference>
<feature type="domain" description="ERAP1-like C-terminal" evidence="25">
    <location>
        <begin position="676"/>
        <end position="997"/>
    </location>
</feature>
<feature type="binding site" evidence="21">
    <location>
        <position position="466"/>
    </location>
    <ligand>
        <name>Zn(2+)</name>
        <dbReference type="ChEBI" id="CHEBI:29105"/>
        <note>catalytic</note>
    </ligand>
</feature>
<dbReference type="Proteomes" id="UP000076858">
    <property type="component" value="Unassembled WGS sequence"/>
</dbReference>
<evidence type="ECO:0000256" key="14">
    <source>
        <dbReference type="ARBA" id="ARBA00022833"/>
    </source>
</evidence>
<evidence type="ECO:0000256" key="6">
    <source>
        <dbReference type="ARBA" id="ARBA00015611"/>
    </source>
</evidence>
<dbReference type="InterPro" id="IPR001930">
    <property type="entry name" value="Peptidase_M1"/>
</dbReference>
<evidence type="ECO:0000256" key="5">
    <source>
        <dbReference type="ARBA" id="ARBA00012564"/>
    </source>
</evidence>
<evidence type="ECO:0000256" key="9">
    <source>
        <dbReference type="ARBA" id="ARBA00022670"/>
    </source>
</evidence>
<dbReference type="EMBL" id="LRGB01000512">
    <property type="protein sequence ID" value="KZS18386.1"/>
    <property type="molecule type" value="Genomic_DNA"/>
</dbReference>
<dbReference type="InterPro" id="IPR045357">
    <property type="entry name" value="Aminopeptidase_N-like_N"/>
</dbReference>
<dbReference type="OrthoDB" id="510539at2759"/>
<dbReference type="Gene3D" id="1.25.50.20">
    <property type="match status" value="1"/>
</dbReference>
<feature type="binding site" evidence="21">
    <location>
        <position position="443"/>
    </location>
    <ligand>
        <name>Zn(2+)</name>
        <dbReference type="ChEBI" id="CHEBI:29105"/>
        <note>catalytic</note>
    </ligand>
</feature>
<dbReference type="Pfam" id="PF01433">
    <property type="entry name" value="Peptidase_M1"/>
    <property type="match status" value="1"/>
</dbReference>
<dbReference type="InterPro" id="IPR027268">
    <property type="entry name" value="Peptidase_M4/M1_CTD_sf"/>
</dbReference>
<dbReference type="PRINTS" id="PR00756">
    <property type="entry name" value="ALADIPTASE"/>
</dbReference>
<dbReference type="GO" id="GO:0005615">
    <property type="term" value="C:extracellular space"/>
    <property type="evidence" value="ECO:0007669"/>
    <property type="project" value="TreeGrafter"/>
</dbReference>
<dbReference type="InterPro" id="IPR034016">
    <property type="entry name" value="M1_APN-typ"/>
</dbReference>
<evidence type="ECO:0000256" key="1">
    <source>
        <dbReference type="ARBA" id="ARBA00000098"/>
    </source>
</evidence>
<keyword evidence="13" id="KW-0378">Hydrolase</keyword>
<feature type="domain" description="Peptidase M1 membrane alanine aminopeptidase" evidence="24">
    <location>
        <begin position="372"/>
        <end position="595"/>
    </location>
</feature>
<keyword evidence="11 21" id="KW-0479">Metal-binding</keyword>
<feature type="site" description="Transition state stabilizer" evidence="22">
    <location>
        <position position="529"/>
    </location>
</feature>
<evidence type="ECO:0000256" key="11">
    <source>
        <dbReference type="ARBA" id="ARBA00022723"/>
    </source>
</evidence>
<comment type="cofactor">
    <cofactor evidence="21">
        <name>Zn(2+)</name>
        <dbReference type="ChEBI" id="CHEBI:29105"/>
    </cofactor>
    <text evidence="21">Binds 1 zinc ion per subunit.</text>
</comment>
<keyword evidence="8" id="KW-0449">Lipoprotein</keyword>
<keyword evidence="14 21" id="KW-0862">Zinc</keyword>
<evidence type="ECO:0000256" key="10">
    <source>
        <dbReference type="ARBA" id="ARBA00022692"/>
    </source>
</evidence>
<dbReference type="InterPro" id="IPR042097">
    <property type="entry name" value="Aminopeptidase_N-like_N_sf"/>
</dbReference>
<keyword evidence="19" id="KW-0325">Glycoprotein</keyword>
<keyword evidence="15 23" id="KW-1133">Transmembrane helix</keyword>